<dbReference type="Gene3D" id="1.10.287.130">
    <property type="match status" value="1"/>
</dbReference>
<evidence type="ECO:0000256" key="8">
    <source>
        <dbReference type="ARBA" id="ARBA00022777"/>
    </source>
</evidence>
<dbReference type="InterPro" id="IPR029016">
    <property type="entry name" value="GAF-like_dom_sf"/>
</dbReference>
<dbReference type="GO" id="GO:0005524">
    <property type="term" value="F:ATP binding"/>
    <property type="evidence" value="ECO:0007669"/>
    <property type="project" value="UniProtKB-KW"/>
</dbReference>
<protein>
    <recommendedName>
        <fullName evidence="3">histidine kinase</fullName>
        <ecNumber evidence="3">2.7.13.3</ecNumber>
    </recommendedName>
</protein>
<dbReference type="InterPro" id="IPR003594">
    <property type="entry name" value="HATPase_dom"/>
</dbReference>
<dbReference type="CDD" id="cd00082">
    <property type="entry name" value="HisKA"/>
    <property type="match status" value="1"/>
</dbReference>
<dbReference type="InterPro" id="IPR035965">
    <property type="entry name" value="PAS-like_dom_sf"/>
</dbReference>
<dbReference type="SMART" id="SM00065">
    <property type="entry name" value="GAF"/>
    <property type="match status" value="1"/>
</dbReference>
<dbReference type="AlphaFoldDB" id="A0A8J3I9X9"/>
<dbReference type="InterPro" id="IPR005467">
    <property type="entry name" value="His_kinase_dom"/>
</dbReference>
<dbReference type="RefSeq" id="WP_220202490.1">
    <property type="nucleotide sequence ID" value="NZ_BNJK01000001.1"/>
</dbReference>
<dbReference type="PRINTS" id="PR00344">
    <property type="entry name" value="BCTRLSENSOR"/>
</dbReference>
<evidence type="ECO:0000256" key="10">
    <source>
        <dbReference type="ARBA" id="ARBA00022989"/>
    </source>
</evidence>
<organism evidence="15 16">
    <name type="scientific">Reticulibacter mediterranei</name>
    <dbReference type="NCBI Taxonomy" id="2778369"/>
    <lineage>
        <taxon>Bacteria</taxon>
        <taxon>Bacillati</taxon>
        <taxon>Chloroflexota</taxon>
        <taxon>Ktedonobacteria</taxon>
        <taxon>Ktedonobacterales</taxon>
        <taxon>Reticulibacteraceae</taxon>
        <taxon>Reticulibacter</taxon>
    </lineage>
</organism>
<keyword evidence="7" id="KW-0547">Nucleotide-binding</keyword>
<dbReference type="InterPro" id="IPR025201">
    <property type="entry name" value="KdpD_TM"/>
</dbReference>
<evidence type="ECO:0000256" key="13">
    <source>
        <dbReference type="SAM" id="Phobius"/>
    </source>
</evidence>
<comment type="catalytic activity">
    <reaction evidence="1">
        <text>ATP + protein L-histidine = ADP + protein N-phospho-L-histidine.</text>
        <dbReference type="EC" id="2.7.13.3"/>
    </reaction>
</comment>
<feature type="transmembrane region" description="Helical" evidence="13">
    <location>
        <begin position="57"/>
        <end position="90"/>
    </location>
</feature>
<dbReference type="InterPro" id="IPR000014">
    <property type="entry name" value="PAS"/>
</dbReference>
<keyword evidence="12 13" id="KW-0472">Membrane</keyword>
<dbReference type="Pfam" id="PF00512">
    <property type="entry name" value="HisKA"/>
    <property type="match status" value="1"/>
</dbReference>
<dbReference type="PROSITE" id="PS50109">
    <property type="entry name" value="HIS_KIN"/>
    <property type="match status" value="1"/>
</dbReference>
<dbReference type="GO" id="GO:0016020">
    <property type="term" value="C:membrane"/>
    <property type="evidence" value="ECO:0007669"/>
    <property type="project" value="UniProtKB-SubCell"/>
</dbReference>
<keyword evidence="10 13" id="KW-1133">Transmembrane helix</keyword>
<dbReference type="InterPro" id="IPR036097">
    <property type="entry name" value="HisK_dim/P_sf"/>
</dbReference>
<dbReference type="PANTHER" id="PTHR43711:SF31">
    <property type="entry name" value="HISTIDINE KINASE"/>
    <property type="match status" value="1"/>
</dbReference>
<dbReference type="InterPro" id="IPR003661">
    <property type="entry name" value="HisK_dim/P_dom"/>
</dbReference>
<dbReference type="Pfam" id="PF02518">
    <property type="entry name" value="HATPase_c"/>
    <property type="match status" value="1"/>
</dbReference>
<keyword evidence="6 13" id="KW-0812">Transmembrane</keyword>
<comment type="subcellular location">
    <subcellularLocation>
        <location evidence="2">Membrane</location>
        <topology evidence="2">Multi-pass membrane protein</topology>
    </subcellularLocation>
</comment>
<dbReference type="SUPFAM" id="SSF55874">
    <property type="entry name" value="ATPase domain of HSP90 chaperone/DNA topoisomerase II/histidine kinase"/>
    <property type="match status" value="1"/>
</dbReference>
<dbReference type="FunFam" id="3.30.565.10:FF:000006">
    <property type="entry name" value="Sensor histidine kinase WalK"/>
    <property type="match status" value="1"/>
</dbReference>
<keyword evidence="8" id="KW-0418">Kinase</keyword>
<name>A0A8J3I9X9_9CHLR</name>
<keyword evidence="9" id="KW-0067">ATP-binding</keyword>
<dbReference type="Gene3D" id="3.30.450.20">
    <property type="entry name" value="PAS domain"/>
    <property type="match status" value="2"/>
</dbReference>
<proteinExistence type="predicted"/>
<dbReference type="InterPro" id="IPR036890">
    <property type="entry name" value="HATPase_C_sf"/>
</dbReference>
<sequence>MSTWFKSPFIARCRAIIKQWQDTPYSGVATLSGGIVLATLCIWIFDHTVVTLPNPGLIYLPLVAMLAYHWGAWHAIIAALLQLLCVYLFFLAPRGALKVPTALDIVQLLILAGVTGFVLALVQLARERRAAAEHETERMAALHSVGAALSSELNEERLLNLIARTARDLTGASIAAFTLRPTDELGQLLGPAEGNLFHLAAVVGVTPEQEQILRRMPLGGKGLLAPIFRQGMPVRIPDILAVSQTSFDKVHKHLVKERSRSTHLPKSHPGMRSFLGAPLLNREREVCGGLLLGHDEPDHFTPEDEALLVGLTAQASIALENARLYRVEQLHAQELDAIFESIADGVILVDAEGHILRENGAAHRLRKQLESTTAGKQALKALFHMPVRNALSGVVEPDIAVSVADEIQETRDYIVNVAPLRLPTTLTIRLFTREKSKSYNPESASGAVIVWHDVTEARHLLKERSIHAETEARRALLQLILNELPSSVYLVHGPEARLVLANRAAATLWGAVWPTHQPMCEFLQENNIRISSVDGGEHPLPQLATLRAVQRGETIYHHQESIRHADGTTLPVLVNAVPLRMKHFKLSPLSNATETSEGSELAALVVHQDVTALKEAERLKDEFIGIAAHELRTPVAVLKGYAQMLIRQTTRGRGPELADWQMEALQNIDQATVRLVALTEDLLDVTRLQAGRLHLLCEPGDLIALVRRVVTRLQMTTEQHTLSLHTSLSHLIVEADAQRLEQVLTNVITNAVKYSPQGGPVEIAIEEDSEKKIAQISVRDHGIGIPQEQQPRIFGRFVRAENANAYGITGTGLGLYLCREIIERLGGHIWFESVENEGSTFFLTLPLAEPIETDAIEQQKEANA</sequence>
<dbReference type="InterPro" id="IPR003018">
    <property type="entry name" value="GAF"/>
</dbReference>
<feature type="domain" description="Histidine kinase" evidence="14">
    <location>
        <begin position="626"/>
        <end position="849"/>
    </location>
</feature>
<dbReference type="EC" id="2.7.13.3" evidence="3"/>
<dbReference type="SMART" id="SM00091">
    <property type="entry name" value="PAS"/>
    <property type="match status" value="2"/>
</dbReference>
<dbReference type="PANTHER" id="PTHR43711">
    <property type="entry name" value="TWO-COMPONENT HISTIDINE KINASE"/>
    <property type="match status" value="1"/>
</dbReference>
<dbReference type="SMART" id="SM00387">
    <property type="entry name" value="HATPase_c"/>
    <property type="match status" value="1"/>
</dbReference>
<keyword evidence="5" id="KW-0808">Transferase</keyword>
<keyword evidence="4" id="KW-0597">Phosphoprotein</keyword>
<evidence type="ECO:0000313" key="15">
    <source>
        <dbReference type="EMBL" id="GHO91604.1"/>
    </source>
</evidence>
<dbReference type="SMART" id="SM00388">
    <property type="entry name" value="HisKA"/>
    <property type="match status" value="1"/>
</dbReference>
<accession>A0A8J3I9X9</accession>
<evidence type="ECO:0000256" key="4">
    <source>
        <dbReference type="ARBA" id="ARBA00022553"/>
    </source>
</evidence>
<feature type="transmembrane region" description="Helical" evidence="13">
    <location>
        <begin position="102"/>
        <end position="122"/>
    </location>
</feature>
<dbReference type="InterPro" id="IPR004358">
    <property type="entry name" value="Sig_transdc_His_kin-like_C"/>
</dbReference>
<dbReference type="Gene3D" id="1.20.120.620">
    <property type="entry name" value="Backbone structure of the membrane domain of e. Coli histidine kinase receptor kdpd"/>
    <property type="match status" value="1"/>
</dbReference>
<feature type="transmembrane region" description="Helical" evidence="13">
    <location>
        <begin position="24"/>
        <end position="45"/>
    </location>
</feature>
<keyword evidence="11" id="KW-0902">Two-component regulatory system</keyword>
<dbReference type="Proteomes" id="UP000597444">
    <property type="component" value="Unassembled WGS sequence"/>
</dbReference>
<evidence type="ECO:0000256" key="12">
    <source>
        <dbReference type="ARBA" id="ARBA00023136"/>
    </source>
</evidence>
<evidence type="ECO:0000256" key="7">
    <source>
        <dbReference type="ARBA" id="ARBA00022741"/>
    </source>
</evidence>
<dbReference type="SUPFAM" id="SSF55781">
    <property type="entry name" value="GAF domain-like"/>
    <property type="match status" value="1"/>
</dbReference>
<dbReference type="Pfam" id="PF13493">
    <property type="entry name" value="DUF4118"/>
    <property type="match status" value="1"/>
</dbReference>
<evidence type="ECO:0000256" key="2">
    <source>
        <dbReference type="ARBA" id="ARBA00004141"/>
    </source>
</evidence>
<evidence type="ECO:0000256" key="9">
    <source>
        <dbReference type="ARBA" id="ARBA00022840"/>
    </source>
</evidence>
<evidence type="ECO:0000259" key="14">
    <source>
        <dbReference type="PROSITE" id="PS50109"/>
    </source>
</evidence>
<keyword evidence="16" id="KW-1185">Reference proteome</keyword>
<evidence type="ECO:0000256" key="6">
    <source>
        <dbReference type="ARBA" id="ARBA00022692"/>
    </source>
</evidence>
<dbReference type="GO" id="GO:0000155">
    <property type="term" value="F:phosphorelay sensor kinase activity"/>
    <property type="evidence" value="ECO:0007669"/>
    <property type="project" value="InterPro"/>
</dbReference>
<evidence type="ECO:0000256" key="3">
    <source>
        <dbReference type="ARBA" id="ARBA00012438"/>
    </source>
</evidence>
<dbReference type="Pfam" id="PF01590">
    <property type="entry name" value="GAF"/>
    <property type="match status" value="1"/>
</dbReference>
<dbReference type="EMBL" id="BNJK01000001">
    <property type="protein sequence ID" value="GHO91604.1"/>
    <property type="molecule type" value="Genomic_DNA"/>
</dbReference>
<dbReference type="Gene3D" id="3.30.565.10">
    <property type="entry name" value="Histidine kinase-like ATPase, C-terminal domain"/>
    <property type="match status" value="1"/>
</dbReference>
<gene>
    <name evidence="15" type="ORF">KSF_016520</name>
</gene>
<evidence type="ECO:0000256" key="1">
    <source>
        <dbReference type="ARBA" id="ARBA00000085"/>
    </source>
</evidence>
<dbReference type="SUPFAM" id="SSF55785">
    <property type="entry name" value="PYP-like sensor domain (PAS domain)"/>
    <property type="match status" value="2"/>
</dbReference>
<dbReference type="Gene3D" id="3.30.450.40">
    <property type="match status" value="1"/>
</dbReference>
<dbReference type="InterPro" id="IPR050736">
    <property type="entry name" value="Sensor_HK_Regulatory"/>
</dbReference>
<dbReference type="InterPro" id="IPR038318">
    <property type="entry name" value="KdpD_sf"/>
</dbReference>
<evidence type="ECO:0000313" key="16">
    <source>
        <dbReference type="Proteomes" id="UP000597444"/>
    </source>
</evidence>
<comment type="caution">
    <text evidence="15">The sequence shown here is derived from an EMBL/GenBank/DDBJ whole genome shotgun (WGS) entry which is preliminary data.</text>
</comment>
<evidence type="ECO:0000256" key="5">
    <source>
        <dbReference type="ARBA" id="ARBA00022679"/>
    </source>
</evidence>
<evidence type="ECO:0000256" key="11">
    <source>
        <dbReference type="ARBA" id="ARBA00023012"/>
    </source>
</evidence>
<dbReference type="SUPFAM" id="SSF47384">
    <property type="entry name" value="Homodimeric domain of signal transducing histidine kinase"/>
    <property type="match status" value="1"/>
</dbReference>
<reference evidence="15" key="1">
    <citation type="submission" date="2020-10" db="EMBL/GenBank/DDBJ databases">
        <title>Taxonomic study of unclassified bacteria belonging to the class Ktedonobacteria.</title>
        <authorList>
            <person name="Yabe S."/>
            <person name="Wang C.M."/>
            <person name="Zheng Y."/>
            <person name="Sakai Y."/>
            <person name="Cavaletti L."/>
            <person name="Monciardini P."/>
            <person name="Donadio S."/>
        </authorList>
    </citation>
    <scope>NUCLEOTIDE SEQUENCE</scope>
    <source>
        <strain evidence="15">ID150040</strain>
    </source>
</reference>